<dbReference type="OrthoDB" id="432970at2759"/>
<dbReference type="PANTHER" id="PTHR13244">
    <property type="entry name" value="ZINC FINGER MYND DOMAIN CONTAINING PROTEIN 10"/>
    <property type="match status" value="1"/>
</dbReference>
<reference evidence="1" key="1">
    <citation type="submission" date="2021-02" db="EMBL/GenBank/DDBJ databases">
        <authorList>
            <person name="Dougan E. K."/>
            <person name="Rhodes N."/>
            <person name="Thang M."/>
            <person name="Chan C."/>
        </authorList>
    </citation>
    <scope>NUCLEOTIDE SEQUENCE</scope>
</reference>
<dbReference type="Proteomes" id="UP000604046">
    <property type="component" value="Unassembled WGS sequence"/>
</dbReference>
<sequence length="286" mass="33296">MMDDEVWPAFEAMHPQNQDLTPFEVEHFVQDLQDSWGVRRSEESATSERLDKEFKLESVGDPRWLTQHERVEKLNWTAHNQAKEGLDEFVVDQFNTQEKVPVLIYDLMLIEVWKERIWPLIKAKIAKFSSLRTYIPVYHEASVANLLEICLYHRTSCEEAGDALVDLVDYCVRKLRYLVCTPNDELVRQVASAKECTEWDNVRMLDEQFVECEFQICMCVISIIRFLTDHRVAVPLAVTTRLLETHDILLLLVPLMEKAPWVRRNRCGLSRERSGLIVPGCAAQGF</sequence>
<dbReference type="GO" id="GO:0005737">
    <property type="term" value="C:cytoplasm"/>
    <property type="evidence" value="ECO:0007669"/>
    <property type="project" value="TreeGrafter"/>
</dbReference>
<dbReference type="EMBL" id="CAJNDS010002701">
    <property type="protein sequence ID" value="CAE7567737.1"/>
    <property type="molecule type" value="Genomic_DNA"/>
</dbReference>
<gene>
    <name evidence="1" type="primary">zmynd10</name>
    <name evidence="1" type="ORF">SNAT2548_LOCUS32216</name>
</gene>
<name>A0A812UJX4_9DINO</name>
<comment type="caution">
    <text evidence="1">The sequence shown here is derived from an EMBL/GenBank/DDBJ whole genome shotgun (WGS) entry which is preliminary data.</text>
</comment>
<keyword evidence="2" id="KW-1185">Reference proteome</keyword>
<accession>A0A812UJX4</accession>
<evidence type="ECO:0000313" key="2">
    <source>
        <dbReference type="Proteomes" id="UP000604046"/>
    </source>
</evidence>
<organism evidence="1 2">
    <name type="scientific">Symbiodinium natans</name>
    <dbReference type="NCBI Taxonomy" id="878477"/>
    <lineage>
        <taxon>Eukaryota</taxon>
        <taxon>Sar</taxon>
        <taxon>Alveolata</taxon>
        <taxon>Dinophyceae</taxon>
        <taxon>Suessiales</taxon>
        <taxon>Symbiodiniaceae</taxon>
        <taxon>Symbiodinium</taxon>
    </lineage>
</organism>
<dbReference type="PANTHER" id="PTHR13244:SF7">
    <property type="entry name" value="ZINC FINGER MYND DOMAIN-CONTAINING PROTEIN 10"/>
    <property type="match status" value="1"/>
</dbReference>
<dbReference type="AlphaFoldDB" id="A0A812UJX4"/>
<evidence type="ECO:0000313" key="1">
    <source>
        <dbReference type="EMBL" id="CAE7567737.1"/>
    </source>
</evidence>
<dbReference type="InterPro" id="IPR052298">
    <property type="entry name" value="ZMYND10"/>
</dbReference>
<proteinExistence type="predicted"/>
<protein>
    <submittedName>
        <fullName evidence="1">Zmynd10 protein</fullName>
    </submittedName>
</protein>